<evidence type="ECO:0000256" key="2">
    <source>
        <dbReference type="ARBA" id="ARBA00009354"/>
    </source>
</evidence>
<evidence type="ECO:0000313" key="10">
    <source>
        <dbReference type="Proteomes" id="UP001458880"/>
    </source>
</evidence>
<keyword evidence="6" id="KW-0804">Transcription</keyword>
<organism evidence="9 10">
    <name type="scientific">Popillia japonica</name>
    <name type="common">Japanese beetle</name>
    <dbReference type="NCBI Taxonomy" id="7064"/>
    <lineage>
        <taxon>Eukaryota</taxon>
        <taxon>Metazoa</taxon>
        <taxon>Ecdysozoa</taxon>
        <taxon>Arthropoda</taxon>
        <taxon>Hexapoda</taxon>
        <taxon>Insecta</taxon>
        <taxon>Pterygota</taxon>
        <taxon>Neoptera</taxon>
        <taxon>Endopterygota</taxon>
        <taxon>Coleoptera</taxon>
        <taxon>Polyphaga</taxon>
        <taxon>Scarabaeiformia</taxon>
        <taxon>Scarabaeidae</taxon>
        <taxon>Rutelinae</taxon>
        <taxon>Popillia</taxon>
    </lineage>
</organism>
<dbReference type="GO" id="GO:0045944">
    <property type="term" value="P:positive regulation of transcription by RNA polymerase II"/>
    <property type="evidence" value="ECO:0007669"/>
    <property type="project" value="TreeGrafter"/>
</dbReference>
<dbReference type="AlphaFoldDB" id="A0AAW1JZX7"/>
<dbReference type="GO" id="GO:0003713">
    <property type="term" value="F:transcription coactivator activity"/>
    <property type="evidence" value="ECO:0007669"/>
    <property type="project" value="TreeGrafter"/>
</dbReference>
<keyword evidence="4" id="KW-0678">Repressor</keyword>
<dbReference type="EMBL" id="JASPKY010000291">
    <property type="protein sequence ID" value="KAK9710566.1"/>
    <property type="molecule type" value="Genomic_DNA"/>
</dbReference>
<dbReference type="PANTHER" id="PTHR48249:SF3">
    <property type="entry name" value="MEDIATOR OF RNA POLYMERASE II TRANSCRIPTION SUBUNIT 13"/>
    <property type="match status" value="1"/>
</dbReference>
<sequence length="410" mass="45007">MVTPSSVEKTPHTPEQPPKSTGSVVNSPHPTPPEVKSENATVSSNSTPPSLPVLKRPILVSKDATVSSNSTPPSLPVLKRPILVSKDYETTLEEEDLSLDLLYDYTTLNAWLDHPVKKFKLDLKENQRTSMLGKDLYSMFSQNGVPNITNDTANMLGNIKKEPFLAQEIKQEPTDMETDTPPILQNSVGHDIKRPGDPYEFDEEGASGACHMDGFKRAAIAVKEEPKDLKKLTTGNLFTSEGLQPSYKDLDQIFDNSDDTSSDEAAHIQTPPGSNKSSGHHEDNKRLSGHNNSSSGCPTMGILRPEELSKMFPTPPSLEHNPIASPIGTHDLPPPDMTELSIIRVKQDIYPNMGSPQEENIEDWSYVFKPPTICKMVGSSKYAPLTNLPSQSMSPVSLPANCVYKPNTPR</sequence>
<dbReference type="GO" id="GO:0016592">
    <property type="term" value="C:mediator complex"/>
    <property type="evidence" value="ECO:0007669"/>
    <property type="project" value="TreeGrafter"/>
</dbReference>
<keyword evidence="5" id="KW-0805">Transcription regulation</keyword>
<dbReference type="InterPro" id="IPR051139">
    <property type="entry name" value="Mediator_complx_sub13"/>
</dbReference>
<evidence type="ECO:0000256" key="1">
    <source>
        <dbReference type="ARBA" id="ARBA00004123"/>
    </source>
</evidence>
<gene>
    <name evidence="9" type="ORF">QE152_g25955</name>
</gene>
<evidence type="ECO:0000256" key="5">
    <source>
        <dbReference type="ARBA" id="ARBA00023015"/>
    </source>
</evidence>
<accession>A0AAW1JZX7</accession>
<reference evidence="9 10" key="1">
    <citation type="journal article" date="2024" name="BMC Genomics">
        <title>De novo assembly and annotation of Popillia japonica's genome with initial clues to its potential as an invasive pest.</title>
        <authorList>
            <person name="Cucini C."/>
            <person name="Boschi S."/>
            <person name="Funari R."/>
            <person name="Cardaioli E."/>
            <person name="Iannotti N."/>
            <person name="Marturano G."/>
            <person name="Paoli F."/>
            <person name="Bruttini M."/>
            <person name="Carapelli A."/>
            <person name="Frati F."/>
            <person name="Nardi F."/>
        </authorList>
    </citation>
    <scope>NUCLEOTIDE SEQUENCE [LARGE SCALE GENOMIC DNA]</scope>
    <source>
        <strain evidence="9">DMR45628</strain>
    </source>
</reference>
<name>A0AAW1JZX7_POPJA</name>
<comment type="caution">
    <text evidence="9">The sequence shown here is derived from an EMBL/GenBank/DDBJ whole genome shotgun (WGS) entry which is preliminary data.</text>
</comment>
<comment type="similarity">
    <text evidence="2">Belongs to the Mediator complex subunit 13 family.</text>
</comment>
<feature type="compositionally biased region" description="Polar residues" evidence="8">
    <location>
        <begin position="18"/>
        <end position="28"/>
    </location>
</feature>
<dbReference type="PANTHER" id="PTHR48249">
    <property type="entry name" value="MEDIATOR OF RNA POLYMERASE II TRANSCRIPTION SUBUNIT 13"/>
    <property type="match status" value="1"/>
</dbReference>
<comment type="subcellular location">
    <subcellularLocation>
        <location evidence="1">Nucleus</location>
    </subcellularLocation>
</comment>
<feature type="region of interest" description="Disordered" evidence="8">
    <location>
        <begin position="250"/>
        <end position="301"/>
    </location>
</feature>
<evidence type="ECO:0000256" key="3">
    <source>
        <dbReference type="ARBA" id="ARBA00019618"/>
    </source>
</evidence>
<evidence type="ECO:0000256" key="8">
    <source>
        <dbReference type="SAM" id="MobiDB-lite"/>
    </source>
</evidence>
<evidence type="ECO:0000256" key="4">
    <source>
        <dbReference type="ARBA" id="ARBA00022491"/>
    </source>
</evidence>
<evidence type="ECO:0000256" key="6">
    <source>
        <dbReference type="ARBA" id="ARBA00023163"/>
    </source>
</evidence>
<keyword evidence="7" id="KW-0539">Nucleus</keyword>
<dbReference type="Proteomes" id="UP001458880">
    <property type="component" value="Unassembled WGS sequence"/>
</dbReference>
<evidence type="ECO:0000256" key="7">
    <source>
        <dbReference type="ARBA" id="ARBA00023242"/>
    </source>
</evidence>
<protein>
    <recommendedName>
        <fullName evidence="3">Mediator of RNA polymerase II transcription subunit 13</fullName>
    </recommendedName>
</protein>
<feature type="region of interest" description="Disordered" evidence="8">
    <location>
        <begin position="1"/>
        <end position="54"/>
    </location>
</feature>
<feature type="region of interest" description="Disordered" evidence="8">
    <location>
        <begin position="173"/>
        <end position="195"/>
    </location>
</feature>
<feature type="compositionally biased region" description="Polar residues" evidence="8">
    <location>
        <begin position="38"/>
        <end position="48"/>
    </location>
</feature>
<evidence type="ECO:0000313" key="9">
    <source>
        <dbReference type="EMBL" id="KAK9710566.1"/>
    </source>
</evidence>
<keyword evidence="10" id="KW-1185">Reference proteome</keyword>
<proteinExistence type="inferred from homology"/>